<evidence type="ECO:0000256" key="3">
    <source>
        <dbReference type="PROSITE-ProRule" id="PRU00339"/>
    </source>
</evidence>
<reference evidence="4" key="1">
    <citation type="journal article" date="2014" name="Int. J. Syst. Evol. Microbiol.">
        <title>Complete genome sequence of Corynebacterium casei LMG S-19264T (=DSM 44701T), isolated from a smear-ripened cheese.</title>
        <authorList>
            <consortium name="US DOE Joint Genome Institute (JGI-PGF)"/>
            <person name="Walter F."/>
            <person name="Albersmeier A."/>
            <person name="Kalinowski J."/>
            <person name="Ruckert C."/>
        </authorList>
    </citation>
    <scope>NUCLEOTIDE SEQUENCE</scope>
    <source>
        <strain evidence="4">CGMCC 1.15760</strain>
    </source>
</reference>
<sequence>MPAYEQMLQVIETGNLQLLHQQLSQFLLEASLEEQYALYEQLAQLGFLQEADEVLQHLQFLLPDEPQLLIDRAIVLMELGQEDEALSLLLEVDPKSEEYVQALLTLADYYQMQGLFEAAAKRMDEALTILPNEPLLQFAKAELLFETGRFLEAARIYEDLHAHNVQVDDVSLIERLAEVYRAGAAYETALQYYKQALEQELKPDVLFGAAYASFQAGEYPYAITTLEQLKTLDPDYFSAYLLLAQSYEMEEQVEQAYKAIQEGLTRDEYDKALYLYAGKLALKMGKAQEAIQYLQEAIALDPEYMEAIIVLMSLYRKEENYEAIIQLYQALENEQFDWSALYPFMAKATEALELYDEAAKWYDLAYQDFAEDVAFLAEYVYFLIEEGHRDQALIIARKLAQEEPAIENWQHLVESLQQ</sequence>
<dbReference type="InterPro" id="IPR019734">
    <property type="entry name" value="TPR_rpt"/>
</dbReference>
<keyword evidence="5" id="KW-1185">Reference proteome</keyword>
<keyword evidence="2 3" id="KW-0802">TPR repeat</keyword>
<dbReference type="Gene3D" id="1.25.40.10">
    <property type="entry name" value="Tetratricopeptide repeat domain"/>
    <property type="match status" value="2"/>
</dbReference>
<dbReference type="SMART" id="SM00028">
    <property type="entry name" value="TPR"/>
    <property type="match status" value="6"/>
</dbReference>
<reference evidence="4" key="2">
    <citation type="submission" date="2020-09" db="EMBL/GenBank/DDBJ databases">
        <authorList>
            <person name="Sun Q."/>
            <person name="Zhou Y."/>
        </authorList>
    </citation>
    <scope>NUCLEOTIDE SEQUENCE</scope>
    <source>
        <strain evidence="4">CGMCC 1.15760</strain>
    </source>
</reference>
<keyword evidence="1" id="KW-0677">Repeat</keyword>
<dbReference type="PROSITE" id="PS50005">
    <property type="entry name" value="TPR"/>
    <property type="match status" value="2"/>
</dbReference>
<evidence type="ECO:0000256" key="1">
    <source>
        <dbReference type="ARBA" id="ARBA00022737"/>
    </source>
</evidence>
<feature type="repeat" description="TPR" evidence="3">
    <location>
        <begin position="271"/>
        <end position="304"/>
    </location>
</feature>
<organism evidence="4 5">
    <name type="scientific">Lysinibacillus alkalisoli</name>
    <dbReference type="NCBI Taxonomy" id="1911548"/>
    <lineage>
        <taxon>Bacteria</taxon>
        <taxon>Bacillati</taxon>
        <taxon>Bacillota</taxon>
        <taxon>Bacilli</taxon>
        <taxon>Bacillales</taxon>
        <taxon>Bacillaceae</taxon>
        <taxon>Lysinibacillus</taxon>
    </lineage>
</organism>
<evidence type="ECO:0000256" key="2">
    <source>
        <dbReference type="ARBA" id="ARBA00022803"/>
    </source>
</evidence>
<protein>
    <submittedName>
        <fullName evidence="4">TPR repeat-containing protein YpiA</fullName>
    </submittedName>
</protein>
<dbReference type="RefSeq" id="WP_188613925.1">
    <property type="nucleotide sequence ID" value="NZ_BMJT01000003.1"/>
</dbReference>
<dbReference type="EMBL" id="BMJT01000003">
    <property type="protein sequence ID" value="GGG17537.1"/>
    <property type="molecule type" value="Genomic_DNA"/>
</dbReference>
<evidence type="ECO:0000313" key="4">
    <source>
        <dbReference type="EMBL" id="GGG17537.1"/>
    </source>
</evidence>
<dbReference type="Proteomes" id="UP000616608">
    <property type="component" value="Unassembled WGS sequence"/>
</dbReference>
<comment type="caution">
    <text evidence="4">The sequence shown here is derived from an EMBL/GenBank/DDBJ whole genome shotgun (WGS) entry which is preliminary data.</text>
</comment>
<dbReference type="InterPro" id="IPR051012">
    <property type="entry name" value="CellSynth/LPSAsmb/PSIAsmb"/>
</dbReference>
<dbReference type="Pfam" id="PF13176">
    <property type="entry name" value="TPR_7"/>
    <property type="match status" value="1"/>
</dbReference>
<proteinExistence type="predicted"/>
<gene>
    <name evidence="4" type="primary">ypiA</name>
    <name evidence="4" type="ORF">GCM10007425_09920</name>
</gene>
<dbReference type="Pfam" id="PF13429">
    <property type="entry name" value="TPR_15"/>
    <property type="match status" value="1"/>
</dbReference>
<dbReference type="InterPro" id="IPR011990">
    <property type="entry name" value="TPR-like_helical_dom_sf"/>
</dbReference>
<dbReference type="AlphaFoldDB" id="A0A917G162"/>
<accession>A0A917G162</accession>
<evidence type="ECO:0000313" key="5">
    <source>
        <dbReference type="Proteomes" id="UP000616608"/>
    </source>
</evidence>
<dbReference type="PANTHER" id="PTHR45586:SF15">
    <property type="entry name" value="TPR REPEAT-CONTAINING PROTEIN YPIA"/>
    <property type="match status" value="1"/>
</dbReference>
<dbReference type="SUPFAM" id="SSF48452">
    <property type="entry name" value="TPR-like"/>
    <property type="match status" value="1"/>
</dbReference>
<feature type="repeat" description="TPR" evidence="3">
    <location>
        <begin position="100"/>
        <end position="133"/>
    </location>
</feature>
<dbReference type="Pfam" id="PF13432">
    <property type="entry name" value="TPR_16"/>
    <property type="match status" value="1"/>
</dbReference>
<dbReference type="PANTHER" id="PTHR45586">
    <property type="entry name" value="TPR REPEAT-CONTAINING PROTEIN PA4667"/>
    <property type="match status" value="1"/>
</dbReference>
<name>A0A917G162_9BACI</name>